<organism evidence="1 2">
    <name type="scientific">Cavenderia fasciculata</name>
    <name type="common">Slime mold</name>
    <name type="synonym">Dictyostelium fasciculatum</name>
    <dbReference type="NCBI Taxonomy" id="261658"/>
    <lineage>
        <taxon>Eukaryota</taxon>
        <taxon>Amoebozoa</taxon>
        <taxon>Evosea</taxon>
        <taxon>Eumycetozoa</taxon>
        <taxon>Dictyostelia</taxon>
        <taxon>Acytosteliales</taxon>
        <taxon>Cavenderiaceae</taxon>
        <taxon>Cavenderia</taxon>
    </lineage>
</organism>
<gene>
    <name evidence="1" type="ORF">DFA_07773</name>
</gene>
<reference evidence="2" key="1">
    <citation type="journal article" date="2011" name="Genome Res.">
        <title>Phylogeny-wide analysis of social amoeba genomes highlights ancient origins for complex intercellular communication.</title>
        <authorList>
            <person name="Heidel A.J."/>
            <person name="Lawal H.M."/>
            <person name="Felder M."/>
            <person name="Schilde C."/>
            <person name="Helps N.R."/>
            <person name="Tunggal B."/>
            <person name="Rivero F."/>
            <person name="John U."/>
            <person name="Schleicher M."/>
            <person name="Eichinger L."/>
            <person name="Platzer M."/>
            <person name="Noegel A.A."/>
            <person name="Schaap P."/>
            <person name="Gloeckner G."/>
        </authorList>
    </citation>
    <scope>NUCLEOTIDE SEQUENCE [LARGE SCALE GENOMIC DNA]</scope>
    <source>
        <strain evidence="2">SH3</strain>
    </source>
</reference>
<dbReference type="AlphaFoldDB" id="F4Q373"/>
<evidence type="ECO:0000313" key="2">
    <source>
        <dbReference type="Proteomes" id="UP000007797"/>
    </source>
</evidence>
<dbReference type="Proteomes" id="UP000007797">
    <property type="component" value="Unassembled WGS sequence"/>
</dbReference>
<keyword evidence="2" id="KW-1185">Reference proteome</keyword>
<dbReference type="EMBL" id="GL883021">
    <property type="protein sequence ID" value="EGG16795.1"/>
    <property type="molecule type" value="Genomic_DNA"/>
</dbReference>
<proteinExistence type="predicted"/>
<evidence type="ECO:0000313" key="1">
    <source>
        <dbReference type="EMBL" id="EGG16795.1"/>
    </source>
</evidence>
<dbReference type="RefSeq" id="XP_004355269.1">
    <property type="nucleotide sequence ID" value="XM_004355217.1"/>
</dbReference>
<protein>
    <submittedName>
        <fullName evidence="1">Uncharacterized protein</fullName>
    </submittedName>
</protein>
<name>F4Q373_CACFS</name>
<dbReference type="KEGG" id="dfa:DFA_07773"/>
<sequence>MFRFRIRMVMMMIVSIIYVIQLLFLQYCNGLEYVLIMTFNTSSCTMATVKDFSSIPLDTCFPHEQSLSRSFKYTITKSADGVKRPTVTQYRDNSCHWKSYEFVETDVVIGTCTQSKVNGNIFSNAEIITEANHQSINPFGDRYCYEKYTAPCKIGVPYSKTCFTKIESNKTNIFDRAINEWVSWTESHKNGIILGHGFPSTFADASPLHLVTEKCNKSRETAAAPSTNNPMFVYNAILYSPIYTLLQVDVRQRITQSPLFIKVKPFTSNWNEEVTEDPSRTPNLASNSTIDCKVGGKGLLNGIFENPVQMWQTVDTDIDILKIDCIVRNEDDDVELYWNLDPCFSRSFGGCKRLSKSSLECYAYGYIECKSVYNVKCRVGNSVCEYKHVGTSLRSSSSSSSSSLSSSYDNSNATVSLHHALTIIIITMFVFKNMKIMLISIIYVIQLLLFIQYCNSTTTREYELIMTFNTSTCTMANVRDFFSIPLDTCFPQEQQFSNSFKYNTPTSGDGIKRPTINQYADNNCTWRSSELVDNDVGIRICTQSKVDSSIYNNAEIITEANHQAITPFGNRYCYEKYAGPCKIGVPYSKTCFTKSLTNKTNIFDRSINEWVSWTEPLKVRISDNKPNVSMTCPFIGCDIVNTNIMISSSIKIIVYLPNYKALGPPETLDQQTIPITRPIAFVTDTNKDIFKIDCVVQDDDVVVVARDKERDNNACSSTSFGDVKEDRRVNTLCHKVYN</sequence>
<dbReference type="GeneID" id="14869410"/>
<accession>F4Q373</accession>